<organism evidence="5 6">
    <name type="scientific">Wickerhamomyces pijperi</name>
    <name type="common">Yeast</name>
    <name type="synonym">Pichia pijperi</name>
    <dbReference type="NCBI Taxonomy" id="599730"/>
    <lineage>
        <taxon>Eukaryota</taxon>
        <taxon>Fungi</taxon>
        <taxon>Dikarya</taxon>
        <taxon>Ascomycota</taxon>
        <taxon>Saccharomycotina</taxon>
        <taxon>Saccharomycetes</taxon>
        <taxon>Phaffomycetales</taxon>
        <taxon>Wickerhamomycetaceae</taxon>
        <taxon>Wickerhamomyces</taxon>
    </lineage>
</organism>
<evidence type="ECO:0000259" key="4">
    <source>
        <dbReference type="Pfam" id="PF17748"/>
    </source>
</evidence>
<accession>A0A9P8TDG8</accession>
<dbReference type="EMBL" id="JAEUBG010005432">
    <property type="protein sequence ID" value="KAH3675106.1"/>
    <property type="molecule type" value="Genomic_DNA"/>
</dbReference>
<evidence type="ECO:0000256" key="1">
    <source>
        <dbReference type="SAM" id="MobiDB-lite"/>
    </source>
</evidence>
<feature type="domain" description="Vacuolar import/degradation Vid27 C-terminal" evidence="2">
    <location>
        <begin position="408"/>
        <end position="756"/>
    </location>
</feature>
<dbReference type="AlphaFoldDB" id="A0A9P8TDG8"/>
<dbReference type="GO" id="GO:0005634">
    <property type="term" value="C:nucleus"/>
    <property type="evidence" value="ECO:0007669"/>
    <property type="project" value="TreeGrafter"/>
</dbReference>
<reference evidence="5" key="1">
    <citation type="journal article" date="2021" name="Open Biol.">
        <title>Shared evolutionary footprints suggest mitochondrial oxidative damage underlies multiple complex I losses in fungi.</title>
        <authorList>
            <person name="Schikora-Tamarit M.A."/>
            <person name="Marcet-Houben M."/>
            <person name="Nosek J."/>
            <person name="Gabaldon T."/>
        </authorList>
    </citation>
    <scope>NUCLEOTIDE SEQUENCE</scope>
    <source>
        <strain evidence="5">CBS2887</strain>
    </source>
</reference>
<evidence type="ECO:0000259" key="3">
    <source>
        <dbReference type="Pfam" id="PF17747"/>
    </source>
</evidence>
<comment type="caution">
    <text evidence="5">The sequence shown here is derived from an EMBL/GenBank/DDBJ whole genome shotgun (WGS) entry which is preliminary data.</text>
</comment>
<dbReference type="GO" id="GO:0005737">
    <property type="term" value="C:cytoplasm"/>
    <property type="evidence" value="ECO:0007669"/>
    <property type="project" value="TreeGrafter"/>
</dbReference>
<reference evidence="5" key="2">
    <citation type="submission" date="2021-01" db="EMBL/GenBank/DDBJ databases">
        <authorList>
            <person name="Schikora-Tamarit M.A."/>
        </authorList>
    </citation>
    <scope>NUCLEOTIDE SEQUENCE</scope>
    <source>
        <strain evidence="5">CBS2887</strain>
    </source>
</reference>
<dbReference type="InterPro" id="IPR040458">
    <property type="entry name" value="Vid27"/>
</dbReference>
<dbReference type="Pfam" id="PF08553">
    <property type="entry name" value="VID27"/>
    <property type="match status" value="1"/>
</dbReference>
<protein>
    <recommendedName>
        <fullName evidence="7">Vacuolar import and degradation protein 27</fullName>
    </recommendedName>
</protein>
<gene>
    <name evidence="5" type="ORF">WICPIJ_009362</name>
</gene>
<evidence type="ECO:0000313" key="5">
    <source>
        <dbReference type="EMBL" id="KAH3675106.1"/>
    </source>
</evidence>
<dbReference type="PANTHER" id="PTHR31913">
    <property type="entry name" value="VACUOLAR IMPORT AND DEGRADATION PROTEIN 27"/>
    <property type="match status" value="1"/>
</dbReference>
<feature type="region of interest" description="Disordered" evidence="1">
    <location>
        <begin position="200"/>
        <end position="219"/>
    </location>
</feature>
<evidence type="ECO:0000259" key="2">
    <source>
        <dbReference type="Pfam" id="PF08553"/>
    </source>
</evidence>
<evidence type="ECO:0008006" key="7">
    <source>
        <dbReference type="Google" id="ProtNLM"/>
    </source>
</evidence>
<keyword evidence="6" id="KW-1185">Reference proteome</keyword>
<feature type="domain" description="Vid27 PH-like" evidence="3">
    <location>
        <begin position="228"/>
        <end position="330"/>
    </location>
</feature>
<dbReference type="InterPro" id="IPR013863">
    <property type="entry name" value="VID27_C"/>
</dbReference>
<feature type="compositionally biased region" description="Acidic residues" evidence="1">
    <location>
        <begin position="367"/>
        <end position="378"/>
    </location>
</feature>
<dbReference type="InterPro" id="IPR040768">
    <property type="entry name" value="Vid27_PH"/>
</dbReference>
<dbReference type="PANTHER" id="PTHR31913:SF0">
    <property type="entry name" value="VACUOLAR IMPORT AND DEGRADATION PROTEIN 27"/>
    <property type="match status" value="1"/>
</dbReference>
<feature type="compositionally biased region" description="Polar residues" evidence="1">
    <location>
        <begin position="200"/>
        <end position="213"/>
    </location>
</feature>
<evidence type="ECO:0000313" key="6">
    <source>
        <dbReference type="Proteomes" id="UP000774326"/>
    </source>
</evidence>
<dbReference type="Pfam" id="PF17748">
    <property type="entry name" value="VID27_N"/>
    <property type="match status" value="1"/>
</dbReference>
<proteinExistence type="predicted"/>
<dbReference type="OrthoDB" id="10251113at2759"/>
<feature type="region of interest" description="Disordered" evidence="1">
    <location>
        <begin position="358"/>
        <end position="406"/>
    </location>
</feature>
<dbReference type="Proteomes" id="UP000774326">
    <property type="component" value="Unassembled WGS sequence"/>
</dbReference>
<dbReference type="SUPFAM" id="SSF101908">
    <property type="entry name" value="Putative isomerase YbhE"/>
    <property type="match status" value="1"/>
</dbReference>
<feature type="domain" description="Vid27 N-terminal" evidence="4">
    <location>
        <begin position="1"/>
        <end position="168"/>
    </location>
</feature>
<name>A0A9P8TDG8_WICPI</name>
<dbReference type="InterPro" id="IPR040979">
    <property type="entry name" value="Vid27_N"/>
</dbReference>
<sequence length="759" mass="85234">MNILKRFLGSTPKSQLSMIPSGQFYLKRSPGSPKSANECLFTDAVASIRETSTPYNYILVVQKAYEEGEEPSKEDDGDDDDSTYGLADERIFLIDSAINIHVYNKSSGTVVSWLNKEGDEGESFEFVVDESVKNADVEQFMRTIRSCCFERKYRRSSVGVTDNQLEEFIYDPDKQFSDVASTEADDDEFDEWAFQDAKESITTPTKSKTNANASKKPVPLEPALGTEIATASAELRLYDPVSETFKLVASDCKIKVIDLGSWNYWLSVVTTDISVQTSITPAVNPIFNYEQLSFIFNADNQGRLVSWLLRFESPRLLLLFQTAYMKASYEGLNQIRWEKAEDSERKYNLDAFKIEDDDSETEKYLAEDESDESEEEEEYVPKSKIKTAKKHDPESEDEETQQFYHQSKNKNLTISYTNDRTYVTNGNNIGVFKSTEDDDMKLTTAIKNLSLGSKEFVPDQMMLHEQDSSLIMKGGLQNDTLYRMDLTKGKVVDEWKVKEDVPVVAFGPSKKFNQLTLEKTFLGISEKGLFKIDPRLNGNKLVESESKTYATKNDFSSFGTTANGFIAVASNKGDIRLYDKLGIRAKSLIPAIGDAIKNLDVSADGKWLLATCATYLILIDLTLHKGTNAGSLAFNKSFGKDNIPKTKILRIRPEHVAHMKEITGESLNFTGAYFNTGTDAKEQTIVSSSGPYAITWSLKKVLRGEEGSYLIKRYGSNVVGDNFKFGTDKNVVVALEDDVGIAQKREFKKANKNSLSLFD</sequence>
<dbReference type="Pfam" id="PF17747">
    <property type="entry name" value="VID27_PH"/>
    <property type="match status" value="1"/>
</dbReference>